<dbReference type="GO" id="GO:0005525">
    <property type="term" value="F:GTP binding"/>
    <property type="evidence" value="ECO:0007669"/>
    <property type="project" value="UniProtKB-KW"/>
</dbReference>
<dbReference type="SUPFAM" id="SSF52490">
    <property type="entry name" value="Tubulin nucleotide-binding domain-like"/>
    <property type="match status" value="1"/>
</dbReference>
<gene>
    <name evidence="7" type="ORF">RFI_15289</name>
</gene>
<dbReference type="PRINTS" id="PR01161">
    <property type="entry name" value="TUBULIN"/>
</dbReference>
<dbReference type="GO" id="GO:0046872">
    <property type="term" value="F:metal ion binding"/>
    <property type="evidence" value="ECO:0007669"/>
    <property type="project" value="UniProtKB-KW"/>
</dbReference>
<keyword evidence="3" id="KW-0479">Metal-binding</keyword>
<dbReference type="PRINTS" id="PR01163">
    <property type="entry name" value="BETATUBULIN"/>
</dbReference>
<comment type="similarity">
    <text evidence="1">Belongs to the tubulin family.</text>
</comment>
<dbReference type="GO" id="GO:0005200">
    <property type="term" value="F:structural constituent of cytoskeleton"/>
    <property type="evidence" value="ECO:0007669"/>
    <property type="project" value="InterPro"/>
</dbReference>
<evidence type="ECO:0000256" key="1">
    <source>
        <dbReference type="ARBA" id="ARBA00009636"/>
    </source>
</evidence>
<sequence length="109" mass="12552">MFWELICKEHHLTEDGKFVSSDRRHNELLEKIGVYFRDEEKQFVPRAILVDLEPGILESIKAAPTAKMFKSDNFISGKDGTGNNWGKGYYTEGSRVIDECVEVVRREAE</sequence>
<accession>X6N9E7</accession>
<keyword evidence="5" id="KW-0342">GTP-binding</keyword>
<dbReference type="InterPro" id="IPR003008">
    <property type="entry name" value="Tubulin_FtsZ_GTPase"/>
</dbReference>
<dbReference type="GO" id="GO:0007017">
    <property type="term" value="P:microtubule-based process"/>
    <property type="evidence" value="ECO:0007669"/>
    <property type="project" value="InterPro"/>
</dbReference>
<dbReference type="GO" id="GO:0003924">
    <property type="term" value="F:GTPase activity"/>
    <property type="evidence" value="ECO:0007669"/>
    <property type="project" value="InterPro"/>
</dbReference>
<evidence type="ECO:0000256" key="5">
    <source>
        <dbReference type="ARBA" id="ARBA00023134"/>
    </source>
</evidence>
<dbReference type="AlphaFoldDB" id="X6N9E7"/>
<evidence type="ECO:0000256" key="3">
    <source>
        <dbReference type="ARBA" id="ARBA00022723"/>
    </source>
</evidence>
<keyword evidence="8" id="KW-1185">Reference proteome</keyword>
<dbReference type="InterPro" id="IPR002453">
    <property type="entry name" value="Beta_tubulin"/>
</dbReference>
<dbReference type="GO" id="GO:0005874">
    <property type="term" value="C:microtubule"/>
    <property type="evidence" value="ECO:0007669"/>
    <property type="project" value="UniProtKB-KW"/>
</dbReference>
<evidence type="ECO:0000313" key="7">
    <source>
        <dbReference type="EMBL" id="ETO21912.1"/>
    </source>
</evidence>
<dbReference type="Proteomes" id="UP000023152">
    <property type="component" value="Unassembled WGS sequence"/>
</dbReference>
<evidence type="ECO:0000259" key="6">
    <source>
        <dbReference type="Pfam" id="PF00091"/>
    </source>
</evidence>
<comment type="caution">
    <text evidence="7">The sequence shown here is derived from an EMBL/GenBank/DDBJ whole genome shotgun (WGS) entry which is preliminary data.</text>
</comment>
<dbReference type="InterPro" id="IPR036525">
    <property type="entry name" value="Tubulin/FtsZ_GTPase_sf"/>
</dbReference>
<dbReference type="OrthoDB" id="1662883at2759"/>
<protein>
    <submittedName>
        <fullName evidence="7">Tubulin, beta chain</fullName>
    </submittedName>
</protein>
<dbReference type="PANTHER" id="PTHR11588">
    <property type="entry name" value="TUBULIN"/>
    <property type="match status" value="1"/>
</dbReference>
<evidence type="ECO:0000256" key="4">
    <source>
        <dbReference type="ARBA" id="ARBA00022741"/>
    </source>
</evidence>
<dbReference type="Pfam" id="PF00091">
    <property type="entry name" value="Tubulin"/>
    <property type="match status" value="1"/>
</dbReference>
<dbReference type="InterPro" id="IPR000217">
    <property type="entry name" value="Tubulin"/>
</dbReference>
<dbReference type="OMA" id="FWELICK"/>
<evidence type="ECO:0000256" key="2">
    <source>
        <dbReference type="ARBA" id="ARBA00022701"/>
    </source>
</evidence>
<dbReference type="Gene3D" id="3.40.50.1440">
    <property type="entry name" value="Tubulin/FtsZ, GTPase domain"/>
    <property type="match status" value="1"/>
</dbReference>
<evidence type="ECO:0000313" key="8">
    <source>
        <dbReference type="Proteomes" id="UP000023152"/>
    </source>
</evidence>
<organism evidence="7 8">
    <name type="scientific">Reticulomyxa filosa</name>
    <dbReference type="NCBI Taxonomy" id="46433"/>
    <lineage>
        <taxon>Eukaryota</taxon>
        <taxon>Sar</taxon>
        <taxon>Rhizaria</taxon>
        <taxon>Retaria</taxon>
        <taxon>Foraminifera</taxon>
        <taxon>Monothalamids</taxon>
        <taxon>Reticulomyxidae</taxon>
        <taxon>Reticulomyxa</taxon>
    </lineage>
</organism>
<proteinExistence type="inferred from homology"/>
<reference evidence="7 8" key="1">
    <citation type="journal article" date="2013" name="Curr. Biol.">
        <title>The Genome of the Foraminiferan Reticulomyxa filosa.</title>
        <authorList>
            <person name="Glockner G."/>
            <person name="Hulsmann N."/>
            <person name="Schleicher M."/>
            <person name="Noegel A.A."/>
            <person name="Eichinger L."/>
            <person name="Gallinger C."/>
            <person name="Pawlowski J."/>
            <person name="Sierra R."/>
            <person name="Euteneuer U."/>
            <person name="Pillet L."/>
            <person name="Moustafa A."/>
            <person name="Platzer M."/>
            <person name="Groth M."/>
            <person name="Szafranski K."/>
            <person name="Schliwa M."/>
        </authorList>
    </citation>
    <scope>NUCLEOTIDE SEQUENCE [LARGE SCALE GENOMIC DNA]</scope>
</reference>
<feature type="non-terminal residue" evidence="7">
    <location>
        <position position="109"/>
    </location>
</feature>
<keyword evidence="4" id="KW-0547">Nucleotide-binding</keyword>
<name>X6N9E7_RETFI</name>
<feature type="domain" description="Tubulin/FtsZ GTPase" evidence="6">
    <location>
        <begin position="2"/>
        <end position="109"/>
    </location>
</feature>
<keyword evidence="2" id="KW-0493">Microtubule</keyword>
<dbReference type="EMBL" id="ASPP01011194">
    <property type="protein sequence ID" value="ETO21912.1"/>
    <property type="molecule type" value="Genomic_DNA"/>
</dbReference>